<dbReference type="InterPro" id="IPR029044">
    <property type="entry name" value="Nucleotide-diphossugar_trans"/>
</dbReference>
<dbReference type="SUPFAM" id="SSF53448">
    <property type="entry name" value="Nucleotide-diphospho-sugar transferases"/>
    <property type="match status" value="1"/>
</dbReference>
<reference evidence="5" key="1">
    <citation type="submission" date="2017-06" db="EMBL/GenBank/DDBJ databases">
        <authorList>
            <person name="Varghese N."/>
            <person name="Submissions S."/>
        </authorList>
    </citation>
    <scope>NUCLEOTIDE SEQUENCE [LARGE SCALE GENOMIC DNA]</scope>
    <source>
        <strain evidence="5">DSM 28041</strain>
    </source>
</reference>
<dbReference type="EMBL" id="FZNS01000005">
    <property type="protein sequence ID" value="SNR69997.1"/>
    <property type="molecule type" value="Genomic_DNA"/>
</dbReference>
<dbReference type="InterPro" id="IPR001173">
    <property type="entry name" value="Glyco_trans_2-like"/>
</dbReference>
<dbReference type="PANTHER" id="PTHR43685">
    <property type="entry name" value="GLYCOSYLTRANSFERASE"/>
    <property type="match status" value="1"/>
</dbReference>
<name>A0A238YFT6_9BACT</name>
<accession>A0A238YFT6</accession>
<evidence type="ECO:0000313" key="4">
    <source>
        <dbReference type="EMBL" id="SNR69997.1"/>
    </source>
</evidence>
<evidence type="ECO:0000256" key="1">
    <source>
        <dbReference type="ARBA" id="ARBA00022679"/>
    </source>
</evidence>
<gene>
    <name evidence="4" type="ORF">SAMN06269173_105208</name>
</gene>
<protein>
    <submittedName>
        <fullName evidence="4">Glycosyltransferase, GT2 family</fullName>
    </submittedName>
</protein>
<feature type="domain" description="Glycosyltransferase 2-like" evidence="2">
    <location>
        <begin position="7"/>
        <end position="106"/>
    </location>
</feature>
<dbReference type="Pfam" id="PF02709">
    <property type="entry name" value="Glyco_transf_7C"/>
    <property type="match status" value="1"/>
</dbReference>
<dbReference type="RefSeq" id="WP_089333045.1">
    <property type="nucleotide sequence ID" value="NZ_FZNS01000005.1"/>
</dbReference>
<proteinExistence type="predicted"/>
<dbReference type="Gene3D" id="3.90.550.10">
    <property type="entry name" value="Spore Coat Polysaccharide Biosynthesis Protein SpsA, Chain A"/>
    <property type="match status" value="1"/>
</dbReference>
<organism evidence="4 5">
    <name type="scientific">Hymenobacter mucosus</name>
    <dbReference type="NCBI Taxonomy" id="1411120"/>
    <lineage>
        <taxon>Bacteria</taxon>
        <taxon>Pseudomonadati</taxon>
        <taxon>Bacteroidota</taxon>
        <taxon>Cytophagia</taxon>
        <taxon>Cytophagales</taxon>
        <taxon>Hymenobacteraceae</taxon>
        <taxon>Hymenobacter</taxon>
    </lineage>
</organism>
<feature type="domain" description="Galactosyltransferase C-terminal" evidence="3">
    <location>
        <begin position="171"/>
        <end position="214"/>
    </location>
</feature>
<evidence type="ECO:0000313" key="5">
    <source>
        <dbReference type="Proteomes" id="UP000198310"/>
    </source>
</evidence>
<evidence type="ECO:0000259" key="3">
    <source>
        <dbReference type="Pfam" id="PF02709"/>
    </source>
</evidence>
<dbReference type="InterPro" id="IPR027791">
    <property type="entry name" value="Galactosyl_T_C"/>
</dbReference>
<dbReference type="InterPro" id="IPR050834">
    <property type="entry name" value="Glycosyltransf_2"/>
</dbReference>
<dbReference type="PANTHER" id="PTHR43685:SF2">
    <property type="entry name" value="GLYCOSYLTRANSFERASE 2-LIKE DOMAIN-CONTAINING PROTEIN"/>
    <property type="match status" value="1"/>
</dbReference>
<dbReference type="GO" id="GO:0016740">
    <property type="term" value="F:transferase activity"/>
    <property type="evidence" value="ECO:0007669"/>
    <property type="project" value="UniProtKB-KW"/>
</dbReference>
<dbReference type="AlphaFoldDB" id="A0A238YFT6"/>
<dbReference type="Pfam" id="PF00535">
    <property type="entry name" value="Glycos_transf_2"/>
    <property type="match status" value="1"/>
</dbReference>
<keyword evidence="1 4" id="KW-0808">Transferase</keyword>
<keyword evidence="5" id="KW-1185">Reference proteome</keyword>
<dbReference type="Proteomes" id="UP000198310">
    <property type="component" value="Unassembled WGS sequence"/>
</dbReference>
<evidence type="ECO:0000259" key="2">
    <source>
        <dbReference type="Pfam" id="PF00535"/>
    </source>
</evidence>
<sequence>MLSPKLSLIIASKDRKAILAVTLEKVHRALQGVPAEVLIINDSKTESISLPAEYQDKVRVIDNPKSGVASARNLGAKNALAPLLVFMDDDMWVTAENIQVTVDLSQQYSQEPRCFNLNWVYPPDLQKYVQSTQFGRYLHHYGFDSLKGWCRGLPWNDNELFATPGITSQYLAIRKVDFEKAGGYNENFPHAGFEDHEFSQRLAEHQIQPYICPTSIMYHNEADRMNLTAWLARKKRGGETRRVAVELGHQELVYDYGLLKGSVYQVISLIRPAVMGMLTLIPNKKAFDKLYFGLTNLLLGAALYSGYQMVPSRA</sequence>